<organism evidence="2 3">
    <name type="scientific">Penicillium rubens (strain ATCC 28089 / DSM 1075 / NRRL 1951 / Wisconsin 54-1255)</name>
    <name type="common">Penicillium chrysogenum</name>
    <dbReference type="NCBI Taxonomy" id="500485"/>
    <lineage>
        <taxon>Eukaryota</taxon>
        <taxon>Fungi</taxon>
        <taxon>Dikarya</taxon>
        <taxon>Ascomycota</taxon>
        <taxon>Pezizomycotina</taxon>
        <taxon>Eurotiomycetes</taxon>
        <taxon>Eurotiomycetidae</taxon>
        <taxon>Eurotiales</taxon>
        <taxon>Aspergillaceae</taxon>
        <taxon>Penicillium</taxon>
        <taxon>Penicillium chrysogenum species complex</taxon>
    </lineage>
</organism>
<feature type="region of interest" description="Disordered" evidence="1">
    <location>
        <begin position="67"/>
        <end position="148"/>
    </location>
</feature>
<evidence type="ECO:0000313" key="2">
    <source>
        <dbReference type="EMBL" id="CAP79140.1"/>
    </source>
</evidence>
<dbReference type="AlphaFoldDB" id="B6GW85"/>
<dbReference type="VEuPathDB" id="FungiDB:PCH_Pc06g01470"/>
<keyword evidence="3" id="KW-1185">Reference proteome</keyword>
<gene>
    <name evidence="2" type="ORF">Pc06g01470</name>
    <name evidence="2" type="ORF">PCH_Pc06g01470</name>
</gene>
<evidence type="ECO:0000256" key="1">
    <source>
        <dbReference type="SAM" id="MobiDB-lite"/>
    </source>
</evidence>
<dbReference type="HOGENOM" id="CLU_1759412_0_0_1"/>
<name>B6GW85_PENRW</name>
<dbReference type="OrthoDB" id="10537787at2759"/>
<accession>B6GW85</accession>
<feature type="compositionally biased region" description="Basic and acidic residues" evidence="1">
    <location>
        <begin position="105"/>
        <end position="138"/>
    </location>
</feature>
<reference evidence="2 3" key="1">
    <citation type="journal article" date="2008" name="Nat. Biotechnol.">
        <title>Genome sequencing and analysis of the filamentous fungus Penicillium chrysogenum.</title>
        <authorList>
            <person name="van den Berg M.A."/>
            <person name="Albang R."/>
            <person name="Albermann K."/>
            <person name="Badger J.H."/>
            <person name="Daran J.-M."/>
            <person name="Driessen A.J.M."/>
            <person name="Garcia-Estrada C."/>
            <person name="Fedorova N.D."/>
            <person name="Harris D.M."/>
            <person name="Heijne W.H.M."/>
            <person name="Joardar V.S."/>
            <person name="Kiel J.A.K.W."/>
            <person name="Kovalchuk A."/>
            <person name="Martin J.F."/>
            <person name="Nierman W.C."/>
            <person name="Nijland J.G."/>
            <person name="Pronk J.T."/>
            <person name="Roubos J.A."/>
            <person name="van der Klei I.J."/>
            <person name="van Peij N.N.M.E."/>
            <person name="Veenhuis M."/>
            <person name="von Doehren H."/>
            <person name="Wagner C."/>
            <person name="Wortman J.R."/>
            <person name="Bovenberg R.A.L."/>
        </authorList>
    </citation>
    <scope>NUCLEOTIDE SEQUENCE [LARGE SCALE GENOMIC DNA]</scope>
    <source>
        <strain evidence="3">ATCC 28089 / DSM 1075 / NRRL 1951 / Wisconsin 54-1255</strain>
    </source>
</reference>
<sequence>MERTVNRTSSVHWTVSFAICHADSPPLWSMSRTKGRRFLKWGSLSYFTLWPQIMRWTLPPSPNATSFSPLEEIQDPYGVKARGSDRPGDREIKHHEHQTSCSETSVRRHSEWLTLDRAEPPDRESGGSDFRVYKKETWDGGTGRTRTN</sequence>
<proteinExistence type="predicted"/>
<evidence type="ECO:0000313" key="3">
    <source>
        <dbReference type="Proteomes" id="UP000000724"/>
    </source>
</evidence>
<dbReference type="Proteomes" id="UP000000724">
    <property type="component" value="Contig Pc00c06"/>
</dbReference>
<dbReference type="EMBL" id="AM920421">
    <property type="protein sequence ID" value="CAP79140.1"/>
    <property type="molecule type" value="Genomic_DNA"/>
</dbReference>
<feature type="compositionally biased region" description="Basic and acidic residues" evidence="1">
    <location>
        <begin position="82"/>
        <end position="98"/>
    </location>
</feature>
<protein>
    <submittedName>
        <fullName evidence="2">Uncharacterized protein</fullName>
    </submittedName>
</protein>